<evidence type="ECO:0000313" key="1">
    <source>
        <dbReference type="EMBL" id="KGI79181.1"/>
    </source>
</evidence>
<comment type="caution">
    <text evidence="1">The sequence shown here is derived from an EMBL/GenBank/DDBJ whole genome shotgun (WGS) entry which is preliminary data.</text>
</comment>
<sequence>MLVTLARFLDPWEAYVVRALLEAEGLPATVAHAHHAIANWPMSLALGGTAVQVPAPLLVSARALLTDYRTGVLEQQLNEDLGIRSEHCPRCGSMDFKRTMPLHRRIGALVIVLFLAAYPSRRSLFICRNCGGQWRWGQE</sequence>
<evidence type="ECO:0008006" key="5">
    <source>
        <dbReference type="Google" id="ProtNLM"/>
    </source>
</evidence>
<protein>
    <recommendedName>
        <fullName evidence="5">DUF2007 domain-containing protein</fullName>
    </recommendedName>
</protein>
<gene>
    <name evidence="2" type="ORF">HNQ86_002116</name>
    <name evidence="1" type="ORF">LF63_0100620</name>
</gene>
<name>A0A099CZQ8_9GAMM</name>
<organism evidence="1 3">
    <name type="scientific">Oleiagrimonas soli</name>
    <dbReference type="NCBI Taxonomy" id="1543381"/>
    <lineage>
        <taxon>Bacteria</taxon>
        <taxon>Pseudomonadati</taxon>
        <taxon>Pseudomonadota</taxon>
        <taxon>Gammaproteobacteria</taxon>
        <taxon>Lysobacterales</taxon>
        <taxon>Rhodanobacteraceae</taxon>
        <taxon>Oleiagrimonas</taxon>
    </lineage>
</organism>
<evidence type="ECO:0000313" key="2">
    <source>
        <dbReference type="EMBL" id="MBB6184771.1"/>
    </source>
</evidence>
<evidence type="ECO:0000313" key="3">
    <source>
        <dbReference type="Proteomes" id="UP000029708"/>
    </source>
</evidence>
<evidence type="ECO:0000313" key="4">
    <source>
        <dbReference type="Proteomes" id="UP000560000"/>
    </source>
</evidence>
<dbReference type="HOGENOM" id="CLU_130977_1_0_6"/>
<proteinExistence type="predicted"/>
<accession>A0A099CZQ8</accession>
<dbReference type="Proteomes" id="UP000560000">
    <property type="component" value="Unassembled WGS sequence"/>
</dbReference>
<reference evidence="2 4" key="2">
    <citation type="submission" date="2020-08" db="EMBL/GenBank/DDBJ databases">
        <title>Genomic Encyclopedia of Type Strains, Phase IV (KMG-IV): sequencing the most valuable type-strain genomes for metagenomic binning, comparative biology and taxonomic classification.</title>
        <authorList>
            <person name="Goeker M."/>
        </authorList>
    </citation>
    <scope>NUCLEOTIDE SEQUENCE [LARGE SCALE GENOMIC DNA]</scope>
    <source>
        <strain evidence="2 4">DSM 107085</strain>
    </source>
</reference>
<dbReference type="OrthoDB" id="8480302at2"/>
<dbReference type="EMBL" id="JACHET010000001">
    <property type="protein sequence ID" value="MBB6184771.1"/>
    <property type="molecule type" value="Genomic_DNA"/>
</dbReference>
<dbReference type="RefSeq" id="WP_043098932.1">
    <property type="nucleotide sequence ID" value="NZ_JACHET010000001.1"/>
</dbReference>
<reference evidence="1 3" key="1">
    <citation type="submission" date="2014-09" db="EMBL/GenBank/DDBJ databases">
        <title>Xanthomonadaceae 3.5X direct submission.</title>
        <authorList>
            <person name="Fang T."/>
            <person name="Wang H."/>
        </authorList>
    </citation>
    <scope>NUCLEOTIDE SEQUENCE [LARGE SCALE GENOMIC DNA]</scope>
    <source>
        <strain evidence="1 3">3.5X</strain>
    </source>
</reference>
<dbReference type="AlphaFoldDB" id="A0A099CZQ8"/>
<dbReference type="Proteomes" id="UP000029708">
    <property type="component" value="Unassembled WGS sequence"/>
</dbReference>
<dbReference type="STRING" id="1543381.LF63_0100620"/>
<keyword evidence="3" id="KW-1185">Reference proteome</keyword>
<dbReference type="EMBL" id="JROI01000002">
    <property type="protein sequence ID" value="KGI79181.1"/>
    <property type="molecule type" value="Genomic_DNA"/>
</dbReference>